<reference evidence="1" key="1">
    <citation type="submission" date="2023-06" db="EMBL/GenBank/DDBJ databases">
        <title>Genomic of Agaribacillus aureum.</title>
        <authorList>
            <person name="Wang G."/>
        </authorList>
    </citation>
    <scope>NUCLEOTIDE SEQUENCE</scope>
    <source>
        <strain evidence="1">BMA12</strain>
    </source>
</reference>
<organism evidence="1 2">
    <name type="scientific">Agaribacillus aureus</name>
    <dbReference type="NCBI Taxonomy" id="3051825"/>
    <lineage>
        <taxon>Bacteria</taxon>
        <taxon>Pseudomonadati</taxon>
        <taxon>Bacteroidota</taxon>
        <taxon>Cytophagia</taxon>
        <taxon>Cytophagales</taxon>
        <taxon>Splendidivirgaceae</taxon>
        <taxon>Agaribacillus</taxon>
    </lineage>
</organism>
<accession>A0ABT8LBJ4</accession>
<dbReference type="InterPro" id="IPR017850">
    <property type="entry name" value="Alkaline_phosphatase_core_sf"/>
</dbReference>
<dbReference type="RefSeq" id="WP_346759000.1">
    <property type="nucleotide sequence ID" value="NZ_JAUJEB010000003.1"/>
</dbReference>
<sequence length="407" mass="45160">MKINVNSIDYNIRKTPVVGICMDGTSYDYYEAAASVMPNLQRIIKSGSQGLVQSVIPSFTNPNNMAIATGVTPDLNGICGNYYYNTETGEEVMMNDPAFLKVPTIFEKFSQNGQKVAVVTAKDKLRRMLSKNLNGVCFSAEFAGQVSAEENGISNVIDDLMGKTNPGIYDPDISVYCIEAGAKLLQKEPYDLMYLTTTDFVQHKYAPDDQEAKQFLSKIDHWIGELDRMGAIVGVTADHGMSAKTRNDGSPKVEFLETLLEKEGNIKSRVILPITDPYVVHHGALGSYGTVYLEDEYTEKAKDIIQNVPGMELVLTKNEAVEKFNLPGNLIGELVVLSDEETVIGRSEDWHDLEKVKSGLRSHGGLHESEVPMIINRPLNDTYMKQLESGKARNFQLFDFLFNGVID</sequence>
<dbReference type="SUPFAM" id="SSF53649">
    <property type="entry name" value="Alkaline phosphatase-like"/>
    <property type="match status" value="1"/>
</dbReference>
<proteinExistence type="predicted"/>
<dbReference type="Gene3D" id="3.40.720.10">
    <property type="entry name" value="Alkaline Phosphatase, subunit A"/>
    <property type="match status" value="1"/>
</dbReference>
<keyword evidence="2" id="KW-1185">Reference proteome</keyword>
<dbReference type="PANTHER" id="PTHR10151">
    <property type="entry name" value="ECTONUCLEOTIDE PYROPHOSPHATASE/PHOSPHODIESTERASE"/>
    <property type="match status" value="1"/>
</dbReference>
<dbReference type="Pfam" id="PF01663">
    <property type="entry name" value="Phosphodiest"/>
    <property type="match status" value="1"/>
</dbReference>
<dbReference type="Proteomes" id="UP001172083">
    <property type="component" value="Unassembled WGS sequence"/>
</dbReference>
<dbReference type="NCBIfam" id="TIGR02335">
    <property type="entry name" value="hydr_PhnA"/>
    <property type="match status" value="1"/>
</dbReference>
<dbReference type="Gene3D" id="3.30.1360.110">
    <property type="entry name" value="Domain 2, Phosphonoacetate Hydrolase"/>
    <property type="match status" value="1"/>
</dbReference>
<dbReference type="CDD" id="cd16018">
    <property type="entry name" value="Enpp"/>
    <property type="match status" value="1"/>
</dbReference>
<keyword evidence="1" id="KW-0378">Hydrolase</keyword>
<dbReference type="EMBL" id="JAUJEB010000003">
    <property type="protein sequence ID" value="MDN5213663.1"/>
    <property type="molecule type" value="Genomic_DNA"/>
</dbReference>
<comment type="caution">
    <text evidence="1">The sequence shown here is derived from an EMBL/GenBank/DDBJ whole genome shotgun (WGS) entry which is preliminary data.</text>
</comment>
<dbReference type="PANTHER" id="PTHR10151:SF120">
    <property type="entry name" value="BIS(5'-ADENOSYL)-TRIPHOSPHATASE"/>
    <property type="match status" value="1"/>
</dbReference>
<dbReference type="EC" id="3.11.1.2" evidence="1"/>
<name>A0ABT8LBJ4_9BACT</name>
<protein>
    <submittedName>
        <fullName evidence="1">Phosphonoacetate hydrolase</fullName>
        <ecNumber evidence="1">3.11.1.2</ecNumber>
    </submittedName>
</protein>
<gene>
    <name evidence="1" type="primary">phnA</name>
    <name evidence="1" type="ORF">QQ020_16445</name>
</gene>
<dbReference type="InterPro" id="IPR023116">
    <property type="entry name" value="Phosphonoacetate_hydro_insert"/>
</dbReference>
<evidence type="ECO:0000313" key="2">
    <source>
        <dbReference type="Proteomes" id="UP001172083"/>
    </source>
</evidence>
<dbReference type="GO" id="GO:0047400">
    <property type="term" value="F:phosphonoacetate hydrolase activity"/>
    <property type="evidence" value="ECO:0007669"/>
    <property type="project" value="UniProtKB-EC"/>
</dbReference>
<dbReference type="InterPro" id="IPR002591">
    <property type="entry name" value="Phosphodiest/P_Trfase"/>
</dbReference>
<dbReference type="InterPro" id="IPR012710">
    <property type="entry name" value="Phosphonoacetate_hydro"/>
</dbReference>
<evidence type="ECO:0000313" key="1">
    <source>
        <dbReference type="EMBL" id="MDN5213663.1"/>
    </source>
</evidence>